<dbReference type="eggNOG" id="COG1399">
    <property type="taxonomic scope" value="Bacteria"/>
</dbReference>
<organism evidence="2 3">
    <name type="scientific">Symbiobacterium thermophilum (strain DSM 24528 / JCM 14929 / IAM 14863 / T)</name>
    <dbReference type="NCBI Taxonomy" id="292459"/>
    <lineage>
        <taxon>Bacteria</taxon>
        <taxon>Bacillati</taxon>
        <taxon>Bacillota</taxon>
        <taxon>Clostridia</taxon>
        <taxon>Eubacteriales</taxon>
        <taxon>Symbiobacteriaceae</taxon>
        <taxon>Symbiobacterium</taxon>
    </lineage>
</organism>
<gene>
    <name evidence="2" type="ordered locus">STH1442</name>
</gene>
<proteinExistence type="predicted"/>
<sequence>MLTRKGMRRYNTACARAARPGAGPGLGWFPVRIDVADIKQEVGSHKLTDLSVTLDSAEFGGAEVRFDRPFTGKAKIWNLGDRLLVQAELQGEVRLTCSRCLREYTQPVSVSFEEEFREGEPGAEGPDEEDGDESVEPVSFYSDDELDVTEVARDHILLALPMKPLCSEACQGLCPRCGKDLNEGPCGCGGAEENVDPRLAVLKDLLRKPDSNS</sequence>
<evidence type="ECO:0000256" key="1">
    <source>
        <dbReference type="SAM" id="MobiDB-lite"/>
    </source>
</evidence>
<evidence type="ECO:0000313" key="2">
    <source>
        <dbReference type="EMBL" id="BAD40427.1"/>
    </source>
</evidence>
<protein>
    <recommendedName>
        <fullName evidence="4">DUF177 domain-containing protein</fullName>
    </recommendedName>
</protein>
<name>Q67PG6_SYMTH</name>
<dbReference type="KEGG" id="sth:STH1442"/>
<reference evidence="2 3" key="1">
    <citation type="journal article" date="2004" name="Nucleic Acids Res.">
        <title>Genome sequence of Symbiobacterium thermophilum, an uncultivable bacterium that depends on microbial commensalism.</title>
        <authorList>
            <person name="Ueda K."/>
            <person name="Yamashita A."/>
            <person name="Ishikawa J."/>
            <person name="Shimada M."/>
            <person name="Watsuji T."/>
            <person name="Morimura K."/>
            <person name="Ikeda H."/>
            <person name="Hattori M."/>
            <person name="Beppu T."/>
        </authorList>
    </citation>
    <scope>NUCLEOTIDE SEQUENCE [LARGE SCALE GENOMIC DNA]</scope>
    <source>
        <strain evidence="3">T / IAM 14863</strain>
    </source>
</reference>
<keyword evidence="3" id="KW-1185">Reference proteome</keyword>
<evidence type="ECO:0000313" key="3">
    <source>
        <dbReference type="Proteomes" id="UP000000417"/>
    </source>
</evidence>
<dbReference type="PANTHER" id="PTHR34374">
    <property type="entry name" value="LARGE RIBOSOMAL RNA SUBUNIT ACCUMULATION PROTEIN YCED HOMOLOG 1, CHLOROPLASTIC"/>
    <property type="match status" value="1"/>
</dbReference>
<feature type="region of interest" description="Disordered" evidence="1">
    <location>
        <begin position="112"/>
        <end position="136"/>
    </location>
</feature>
<dbReference type="InterPro" id="IPR003772">
    <property type="entry name" value="YceD"/>
</dbReference>
<dbReference type="Pfam" id="PF02620">
    <property type="entry name" value="YceD"/>
    <property type="match status" value="1"/>
</dbReference>
<feature type="compositionally biased region" description="Acidic residues" evidence="1">
    <location>
        <begin position="125"/>
        <end position="135"/>
    </location>
</feature>
<dbReference type="STRING" id="292459.STH1442"/>
<evidence type="ECO:0008006" key="4">
    <source>
        <dbReference type="Google" id="ProtNLM"/>
    </source>
</evidence>
<dbReference type="EMBL" id="AP006840">
    <property type="protein sequence ID" value="BAD40427.1"/>
    <property type="molecule type" value="Genomic_DNA"/>
</dbReference>
<dbReference type="PANTHER" id="PTHR34374:SF1">
    <property type="entry name" value="LARGE RIBOSOMAL RNA SUBUNIT ACCUMULATION PROTEIN YCED HOMOLOG 1, CHLOROPLASTIC"/>
    <property type="match status" value="1"/>
</dbReference>
<accession>Q67PG6</accession>
<dbReference type="AlphaFoldDB" id="Q67PG6"/>
<dbReference type="Proteomes" id="UP000000417">
    <property type="component" value="Chromosome"/>
</dbReference>
<dbReference type="HOGENOM" id="CLU_100236_1_1_9"/>